<organism evidence="1 2">
    <name type="scientific">Elysia crispata</name>
    <name type="common">lettuce slug</name>
    <dbReference type="NCBI Taxonomy" id="231223"/>
    <lineage>
        <taxon>Eukaryota</taxon>
        <taxon>Metazoa</taxon>
        <taxon>Spiralia</taxon>
        <taxon>Lophotrochozoa</taxon>
        <taxon>Mollusca</taxon>
        <taxon>Gastropoda</taxon>
        <taxon>Heterobranchia</taxon>
        <taxon>Euthyneura</taxon>
        <taxon>Panpulmonata</taxon>
        <taxon>Sacoglossa</taxon>
        <taxon>Placobranchoidea</taxon>
        <taxon>Plakobranchidae</taxon>
        <taxon>Elysia</taxon>
    </lineage>
</organism>
<dbReference type="Proteomes" id="UP001283361">
    <property type="component" value="Unassembled WGS sequence"/>
</dbReference>
<dbReference type="EMBL" id="JAWDGP010006462">
    <property type="protein sequence ID" value="KAK3740742.1"/>
    <property type="molecule type" value="Genomic_DNA"/>
</dbReference>
<keyword evidence="2" id="KW-1185">Reference proteome</keyword>
<comment type="caution">
    <text evidence="1">The sequence shown here is derived from an EMBL/GenBank/DDBJ whole genome shotgun (WGS) entry which is preliminary data.</text>
</comment>
<dbReference type="AlphaFoldDB" id="A0AAE0YCE0"/>
<gene>
    <name evidence="1" type="ORF">RRG08_048984</name>
</gene>
<name>A0AAE0YCE0_9GAST</name>
<accession>A0AAE0YCE0</accession>
<protein>
    <submittedName>
        <fullName evidence="1">Uncharacterized protein</fullName>
    </submittedName>
</protein>
<reference evidence="1" key="1">
    <citation type="journal article" date="2023" name="G3 (Bethesda)">
        <title>A reference genome for the long-term kleptoplast-retaining sea slug Elysia crispata morphotype clarki.</title>
        <authorList>
            <person name="Eastman K.E."/>
            <person name="Pendleton A.L."/>
            <person name="Shaikh M.A."/>
            <person name="Suttiyut T."/>
            <person name="Ogas R."/>
            <person name="Tomko P."/>
            <person name="Gavelis G."/>
            <person name="Widhalm J.R."/>
            <person name="Wisecaver J.H."/>
        </authorList>
    </citation>
    <scope>NUCLEOTIDE SEQUENCE</scope>
    <source>
        <strain evidence="1">ECLA1</strain>
    </source>
</reference>
<sequence length="139" mass="15113">MNKQRNSHLCYTNAEITGLTKPSKMSCIGVTSLPLMLVTLLLVAPGSDAQILDPVTCGAATQLFIRNGCVKNQNNPACMLLSLQLTFDILGIPLCPQFPCEGYNQPNRYQCKPLVFGGCPPNRLNFDGICGGFDVCCRR</sequence>
<evidence type="ECO:0000313" key="1">
    <source>
        <dbReference type="EMBL" id="KAK3740742.1"/>
    </source>
</evidence>
<proteinExistence type="predicted"/>
<evidence type="ECO:0000313" key="2">
    <source>
        <dbReference type="Proteomes" id="UP001283361"/>
    </source>
</evidence>